<evidence type="ECO:0000259" key="1">
    <source>
        <dbReference type="Pfam" id="PF12697"/>
    </source>
</evidence>
<evidence type="ECO:0000313" key="2">
    <source>
        <dbReference type="EMBL" id="RQN09254.1"/>
    </source>
</evidence>
<name>A0A3N6YHJ3_9ACTN</name>
<keyword evidence="2" id="KW-0378">Hydrolase</keyword>
<dbReference type="Proteomes" id="UP000275225">
    <property type="component" value="Unassembled WGS sequence"/>
</dbReference>
<dbReference type="PANTHER" id="PTHR43798:SF33">
    <property type="entry name" value="HYDROLASE, PUTATIVE (AFU_ORTHOLOGUE AFUA_2G14860)-RELATED"/>
    <property type="match status" value="1"/>
</dbReference>
<dbReference type="OrthoDB" id="2987348at2"/>
<dbReference type="InterPro" id="IPR000073">
    <property type="entry name" value="AB_hydrolase_1"/>
</dbReference>
<reference evidence="2 3" key="1">
    <citation type="submission" date="2018-11" db="EMBL/GenBank/DDBJ databases">
        <authorList>
            <person name="Li F."/>
        </authorList>
    </citation>
    <scope>NUCLEOTIDE SEQUENCE [LARGE SCALE GENOMIC DNA]</scope>
    <source>
        <strain evidence="2 3">YS17T</strain>
    </source>
</reference>
<dbReference type="AlphaFoldDB" id="A0A3N6YHJ3"/>
<dbReference type="Pfam" id="PF12697">
    <property type="entry name" value="Abhydrolase_6"/>
    <property type="match status" value="1"/>
</dbReference>
<dbReference type="PANTHER" id="PTHR43798">
    <property type="entry name" value="MONOACYLGLYCEROL LIPASE"/>
    <property type="match status" value="1"/>
</dbReference>
<accession>A0A3N6YHJ3</accession>
<feature type="domain" description="AB hydrolase-1" evidence="1">
    <location>
        <begin position="44"/>
        <end position="278"/>
    </location>
</feature>
<dbReference type="InterPro" id="IPR050266">
    <property type="entry name" value="AB_hydrolase_sf"/>
</dbReference>
<dbReference type="EMBL" id="RQJX01000003">
    <property type="protein sequence ID" value="RQN09254.1"/>
    <property type="molecule type" value="Genomic_DNA"/>
</dbReference>
<dbReference type="GO" id="GO:0016787">
    <property type="term" value="F:hydrolase activity"/>
    <property type="evidence" value="ECO:0007669"/>
    <property type="project" value="UniProtKB-KW"/>
</dbReference>
<comment type="caution">
    <text evidence="2">The sequence shown here is derived from an EMBL/GenBank/DDBJ whole genome shotgun (WGS) entry which is preliminary data.</text>
</comment>
<gene>
    <name evidence="2" type="ORF">EHW97_03105</name>
</gene>
<dbReference type="PRINTS" id="PR00111">
    <property type="entry name" value="ABHYDROLASE"/>
</dbReference>
<dbReference type="SUPFAM" id="SSF53474">
    <property type="entry name" value="alpha/beta-Hydrolases"/>
    <property type="match status" value="1"/>
</dbReference>
<protein>
    <submittedName>
        <fullName evidence="2">Alpha/beta hydrolase</fullName>
    </submittedName>
</protein>
<organism evidence="2 3">
    <name type="scientific">Aeromicrobium camelliae</name>
    <dbReference type="NCBI Taxonomy" id="1538144"/>
    <lineage>
        <taxon>Bacteria</taxon>
        <taxon>Bacillati</taxon>
        <taxon>Actinomycetota</taxon>
        <taxon>Actinomycetes</taxon>
        <taxon>Propionibacteriales</taxon>
        <taxon>Nocardioidaceae</taxon>
        <taxon>Aeromicrobium</taxon>
    </lineage>
</organism>
<evidence type="ECO:0000313" key="3">
    <source>
        <dbReference type="Proteomes" id="UP000275225"/>
    </source>
</evidence>
<sequence length="290" mass="31463">MRGVKVAPDWFSSAVTHSPRIERIGVEGASIHYRVWGSRDGAPVVLVHGGAAHGGWWDHIGPHLAAEHPVIALDLSGHGDSDHRPSYDLTTWADEVMAVAAAESALPPIIYGHSMGGFVALTAAREHGDRIRGVVAIDSPVRRVSPEAGMWRAQRANPDAVKYYADRAEILARFRTVPEDPACLDYVLAHVAAESVTKTEAGWRWKFDPRVFLSAMMQPEDLAGAACDVALLRGERGMATHDITEVVRERLGGTVPVTVIPDAGHHIMLDQPVALIAALQTLLGQWRVSR</sequence>
<proteinExistence type="predicted"/>
<dbReference type="Gene3D" id="3.40.50.1820">
    <property type="entry name" value="alpha/beta hydrolase"/>
    <property type="match status" value="1"/>
</dbReference>
<dbReference type="InterPro" id="IPR029058">
    <property type="entry name" value="AB_hydrolase_fold"/>
</dbReference>
<dbReference type="GO" id="GO:0016020">
    <property type="term" value="C:membrane"/>
    <property type="evidence" value="ECO:0007669"/>
    <property type="project" value="TreeGrafter"/>
</dbReference>
<keyword evidence="3" id="KW-1185">Reference proteome</keyword>